<reference evidence="2" key="1">
    <citation type="submission" date="2019-04" db="EMBL/GenBank/DDBJ databases">
        <title>Evolution of Biomass-Degrading Anaerobic Consortia Revealed by Metagenomics.</title>
        <authorList>
            <person name="Peng X."/>
        </authorList>
    </citation>
    <scope>NUCLEOTIDE SEQUENCE</scope>
    <source>
        <strain evidence="2">SIG240</strain>
    </source>
</reference>
<evidence type="ECO:0000256" key="1">
    <source>
        <dbReference type="SAM" id="SignalP"/>
    </source>
</evidence>
<dbReference type="Proteomes" id="UP000761380">
    <property type="component" value="Unassembled WGS sequence"/>
</dbReference>
<dbReference type="EMBL" id="SVBY01000045">
    <property type="protein sequence ID" value="MBE6092931.1"/>
    <property type="molecule type" value="Genomic_DNA"/>
</dbReference>
<protein>
    <submittedName>
        <fullName evidence="2">Uncharacterized protein</fullName>
    </submittedName>
</protein>
<accession>A0A927ZRI0</accession>
<keyword evidence="1" id="KW-0732">Signal</keyword>
<dbReference type="AlphaFoldDB" id="A0A927ZRI0"/>
<feature type="chain" id="PRO_5038139041" evidence="1">
    <location>
        <begin position="23"/>
        <end position="74"/>
    </location>
</feature>
<organism evidence="2 3">
    <name type="scientific">Selenomonas ruminantium</name>
    <dbReference type="NCBI Taxonomy" id="971"/>
    <lineage>
        <taxon>Bacteria</taxon>
        <taxon>Bacillati</taxon>
        <taxon>Bacillota</taxon>
        <taxon>Negativicutes</taxon>
        <taxon>Selenomonadales</taxon>
        <taxon>Selenomonadaceae</taxon>
        <taxon>Selenomonas</taxon>
    </lineage>
</organism>
<name>A0A927ZRI0_SELRU</name>
<proteinExistence type="predicted"/>
<feature type="signal peptide" evidence="1">
    <location>
        <begin position="1"/>
        <end position="22"/>
    </location>
</feature>
<comment type="caution">
    <text evidence="2">The sequence shown here is derived from an EMBL/GenBank/DDBJ whole genome shotgun (WGS) entry which is preliminary data.</text>
</comment>
<gene>
    <name evidence="2" type="ORF">E7201_07185</name>
</gene>
<sequence length="74" mass="7886">MKKIVAAFAAGLMLASAVPALAADTKVDARPGYCWQDTANQADDGWYCGGRGRGYGHGHGHRGYCWDDGNANNR</sequence>
<evidence type="ECO:0000313" key="3">
    <source>
        <dbReference type="Proteomes" id="UP000761380"/>
    </source>
</evidence>
<evidence type="ECO:0000313" key="2">
    <source>
        <dbReference type="EMBL" id="MBE6092931.1"/>
    </source>
</evidence>